<dbReference type="Gene3D" id="3.40.50.2300">
    <property type="match status" value="2"/>
</dbReference>
<evidence type="ECO:0000256" key="3">
    <source>
        <dbReference type="SAM" id="MobiDB-lite"/>
    </source>
</evidence>
<accession>A0A8J3TDW6</accession>
<organism evidence="6 7">
    <name type="scientific">Planosporangium mesophilum</name>
    <dbReference type="NCBI Taxonomy" id="689768"/>
    <lineage>
        <taxon>Bacteria</taxon>
        <taxon>Bacillati</taxon>
        <taxon>Actinomycetota</taxon>
        <taxon>Actinomycetes</taxon>
        <taxon>Micromonosporales</taxon>
        <taxon>Micromonosporaceae</taxon>
        <taxon>Planosporangium</taxon>
    </lineage>
</organism>
<evidence type="ECO:0000256" key="1">
    <source>
        <dbReference type="ARBA" id="ARBA00010062"/>
    </source>
</evidence>
<comment type="caution">
    <text evidence="6">The sequence shown here is derived from an EMBL/GenBank/DDBJ whole genome shotgun (WGS) entry which is preliminary data.</text>
</comment>
<gene>
    <name evidence="6" type="ORF">Pme01_33130</name>
</gene>
<dbReference type="Proteomes" id="UP000599074">
    <property type="component" value="Unassembled WGS sequence"/>
</dbReference>
<keyword evidence="7" id="KW-1185">Reference proteome</keyword>
<dbReference type="AlphaFoldDB" id="A0A8J3TDW6"/>
<evidence type="ECO:0000313" key="6">
    <source>
        <dbReference type="EMBL" id="GII23716.1"/>
    </source>
</evidence>
<dbReference type="InterPro" id="IPR028081">
    <property type="entry name" value="Leu-bd"/>
</dbReference>
<dbReference type="PANTHER" id="PTHR47235:SF1">
    <property type="entry name" value="BLR6548 PROTEIN"/>
    <property type="match status" value="1"/>
</dbReference>
<evidence type="ECO:0000256" key="4">
    <source>
        <dbReference type="SAM" id="SignalP"/>
    </source>
</evidence>
<dbReference type="PANTHER" id="PTHR47235">
    <property type="entry name" value="BLR6548 PROTEIN"/>
    <property type="match status" value="1"/>
</dbReference>
<feature type="domain" description="Leucine-binding protein" evidence="5">
    <location>
        <begin position="54"/>
        <end position="385"/>
    </location>
</feature>
<protein>
    <submittedName>
        <fullName evidence="6">Branched-chain amino acid ABC transporter substrate-binding protein</fullName>
    </submittedName>
</protein>
<reference evidence="6" key="1">
    <citation type="submission" date="2021-01" db="EMBL/GenBank/DDBJ databases">
        <title>Whole genome shotgun sequence of Planosporangium mesophilum NBRC 109066.</title>
        <authorList>
            <person name="Komaki H."/>
            <person name="Tamura T."/>
        </authorList>
    </citation>
    <scope>NUCLEOTIDE SEQUENCE</scope>
    <source>
        <strain evidence="6">NBRC 109066</strain>
    </source>
</reference>
<comment type="similarity">
    <text evidence="1">Belongs to the leucine-binding protein family.</text>
</comment>
<evidence type="ECO:0000313" key="7">
    <source>
        <dbReference type="Proteomes" id="UP000599074"/>
    </source>
</evidence>
<dbReference type="InterPro" id="IPR028082">
    <property type="entry name" value="Peripla_BP_I"/>
</dbReference>
<sequence>MKHRAVKNRALRLTLVAAAVTVLVTAGCSTKAAKTGGTSGADGVKTGVGVTADTITLGVLTDMSGPFAPIGKQLVQIGELVRTDINNSGGICGRKLEFQVQDHGYNVQKAVTLYKSMEPNSLAFLQILGAPVNAALEEEVKRAKVLTLPATFAQALLANPYVVLPGATYDLELVNGVSYLAEQGKIAKGDAIGHIYQEGEYGASALAGSKYAAEKLGLRLVQRQVKATEEDMAGYVSSLKAEGVKAVLLTSSPKQTASVAAVAKSIGLEVPLVGNNPAFTQSLLDTPAGPALRANFLWSSTVAPLSADRPGPKAALALYAKGYPNEKPSSSVASGYGGAMVFIEILRKACQNKDLTREGMETAFRQLGQVDTGGVYPPLDFSKPGKPSSRSSGIGQPDPAQTGGLKELRAPFVSDLAKDYPAGADAK</sequence>
<evidence type="ECO:0000256" key="2">
    <source>
        <dbReference type="ARBA" id="ARBA00022729"/>
    </source>
</evidence>
<feature type="region of interest" description="Disordered" evidence="3">
    <location>
        <begin position="375"/>
        <end position="410"/>
    </location>
</feature>
<feature type="signal peptide" evidence="4">
    <location>
        <begin position="1"/>
        <end position="26"/>
    </location>
</feature>
<dbReference type="PROSITE" id="PS51257">
    <property type="entry name" value="PROKAR_LIPOPROTEIN"/>
    <property type="match status" value="1"/>
</dbReference>
<proteinExistence type="inferred from homology"/>
<dbReference type="SUPFAM" id="SSF53822">
    <property type="entry name" value="Periplasmic binding protein-like I"/>
    <property type="match status" value="1"/>
</dbReference>
<keyword evidence="2 4" id="KW-0732">Signal</keyword>
<evidence type="ECO:0000259" key="5">
    <source>
        <dbReference type="Pfam" id="PF13458"/>
    </source>
</evidence>
<dbReference type="Pfam" id="PF13458">
    <property type="entry name" value="Peripla_BP_6"/>
    <property type="match status" value="1"/>
</dbReference>
<dbReference type="EMBL" id="BOON01000031">
    <property type="protein sequence ID" value="GII23716.1"/>
    <property type="molecule type" value="Genomic_DNA"/>
</dbReference>
<feature type="compositionally biased region" description="Low complexity" evidence="3">
    <location>
        <begin position="382"/>
        <end position="393"/>
    </location>
</feature>
<name>A0A8J3TDW6_9ACTN</name>
<feature type="chain" id="PRO_5039400310" evidence="4">
    <location>
        <begin position="27"/>
        <end position="427"/>
    </location>
</feature>